<feature type="transmembrane region" description="Helical" evidence="2">
    <location>
        <begin position="12"/>
        <end position="36"/>
    </location>
</feature>
<dbReference type="Proteomes" id="UP000249340">
    <property type="component" value="Chromosome"/>
</dbReference>
<feature type="compositionally biased region" description="Low complexity" evidence="1">
    <location>
        <begin position="60"/>
        <end position="71"/>
    </location>
</feature>
<name>A0A345SY34_9ACTN</name>
<organism evidence="3 4">
    <name type="scientific">Peterkaempfera bronchialis</name>
    <dbReference type="NCBI Taxonomy" id="2126346"/>
    <lineage>
        <taxon>Bacteria</taxon>
        <taxon>Bacillati</taxon>
        <taxon>Actinomycetota</taxon>
        <taxon>Actinomycetes</taxon>
        <taxon>Kitasatosporales</taxon>
        <taxon>Streptomycetaceae</taxon>
        <taxon>Peterkaempfera</taxon>
    </lineage>
</organism>
<gene>
    <name evidence="3" type="ORF">C7M71_015590</name>
</gene>
<keyword evidence="2" id="KW-0812">Transmembrane</keyword>
<dbReference type="RefSeq" id="WP_111493066.1">
    <property type="nucleotide sequence ID" value="NZ_CP031264.1"/>
</dbReference>
<keyword evidence="2" id="KW-0472">Membrane</keyword>
<dbReference type="EMBL" id="CP031264">
    <property type="protein sequence ID" value="AXI78639.1"/>
    <property type="molecule type" value="Genomic_DNA"/>
</dbReference>
<keyword evidence="4" id="KW-1185">Reference proteome</keyword>
<proteinExistence type="predicted"/>
<keyword evidence="2" id="KW-1133">Transmembrane helix</keyword>
<accession>A0A345SY34</accession>
<reference evidence="4" key="1">
    <citation type="submission" date="2018-07" db="EMBL/GenBank/DDBJ databases">
        <title>Streptacidiphilus bronchialis DSM 106435 chromosome.</title>
        <authorList>
            <person name="Batra D."/>
            <person name="Gulvik C.A."/>
        </authorList>
    </citation>
    <scope>NUCLEOTIDE SEQUENCE [LARGE SCALE GENOMIC DNA]</scope>
    <source>
        <strain evidence="4">DSM 106435</strain>
    </source>
</reference>
<sequence>MYGWIWRQLPGNVLVKSIVSLLLVLGIVYLLFQYVFPWAEPLLPFGEVTVNDGGPAAVQPSDSPSPAPRSSETALNGAAAPSAVVGTLSHRVLNPGAPQA</sequence>
<evidence type="ECO:0000256" key="1">
    <source>
        <dbReference type="SAM" id="MobiDB-lite"/>
    </source>
</evidence>
<dbReference type="KEGG" id="stri:C7M71_015590"/>
<evidence type="ECO:0000256" key="2">
    <source>
        <dbReference type="SAM" id="Phobius"/>
    </source>
</evidence>
<dbReference type="AlphaFoldDB" id="A0A345SY34"/>
<feature type="region of interest" description="Disordered" evidence="1">
    <location>
        <begin position="54"/>
        <end position="78"/>
    </location>
</feature>
<protein>
    <submittedName>
        <fullName evidence="3">Uncharacterized protein</fullName>
    </submittedName>
</protein>
<evidence type="ECO:0000313" key="3">
    <source>
        <dbReference type="EMBL" id="AXI78639.1"/>
    </source>
</evidence>
<evidence type="ECO:0000313" key="4">
    <source>
        <dbReference type="Proteomes" id="UP000249340"/>
    </source>
</evidence>